<dbReference type="PANTHER" id="PTHR14226">
    <property type="entry name" value="NEUROPATHY TARGET ESTERASE/SWISS CHEESE D.MELANOGASTER"/>
    <property type="match status" value="1"/>
</dbReference>
<dbReference type="EMBL" id="JBHSDU010000003">
    <property type="protein sequence ID" value="MFC4311230.1"/>
    <property type="molecule type" value="Genomic_DNA"/>
</dbReference>
<feature type="domain" description="PNPLA" evidence="6">
    <location>
        <begin position="47"/>
        <end position="239"/>
    </location>
</feature>
<dbReference type="Pfam" id="PF01734">
    <property type="entry name" value="Patatin"/>
    <property type="match status" value="1"/>
</dbReference>
<evidence type="ECO:0000256" key="1">
    <source>
        <dbReference type="ARBA" id="ARBA00022801"/>
    </source>
</evidence>
<dbReference type="RefSeq" id="WP_380599380.1">
    <property type="nucleotide sequence ID" value="NZ_JBHSDU010000003.1"/>
</dbReference>
<reference evidence="8" key="1">
    <citation type="journal article" date="2019" name="Int. J. Syst. Evol. Microbiol.">
        <title>The Global Catalogue of Microorganisms (GCM) 10K type strain sequencing project: providing services to taxonomists for standard genome sequencing and annotation.</title>
        <authorList>
            <consortium name="The Broad Institute Genomics Platform"/>
            <consortium name="The Broad Institute Genome Sequencing Center for Infectious Disease"/>
            <person name="Wu L."/>
            <person name="Ma J."/>
        </authorList>
    </citation>
    <scope>NUCLEOTIDE SEQUENCE [LARGE SCALE GENOMIC DNA]</scope>
    <source>
        <strain evidence="8">CGMCC 1.10759</strain>
    </source>
</reference>
<evidence type="ECO:0000256" key="5">
    <source>
        <dbReference type="SAM" id="SignalP"/>
    </source>
</evidence>
<evidence type="ECO:0000256" key="4">
    <source>
        <dbReference type="PROSITE-ProRule" id="PRU01161"/>
    </source>
</evidence>
<dbReference type="CDD" id="cd07205">
    <property type="entry name" value="Pat_PNPLA6_PNPLA7_NTE1_like"/>
    <property type="match status" value="1"/>
</dbReference>
<dbReference type="Gene3D" id="3.40.1090.10">
    <property type="entry name" value="Cytosolic phospholipase A2 catalytic domain"/>
    <property type="match status" value="2"/>
</dbReference>
<gene>
    <name evidence="7" type="ORF">ACFPN2_19180</name>
</gene>
<dbReference type="PANTHER" id="PTHR14226:SF29">
    <property type="entry name" value="NEUROPATHY TARGET ESTERASE SWS"/>
    <property type="match status" value="1"/>
</dbReference>
<comment type="caution">
    <text evidence="7">The sequence shown here is derived from an EMBL/GenBank/DDBJ whole genome shotgun (WGS) entry which is preliminary data.</text>
</comment>
<keyword evidence="8" id="KW-1185">Reference proteome</keyword>
<feature type="short sequence motif" description="GXSXG" evidence="4">
    <location>
        <begin position="78"/>
        <end position="82"/>
    </location>
</feature>
<organism evidence="7 8">
    <name type="scientific">Steroidobacter flavus</name>
    <dbReference type="NCBI Taxonomy" id="1842136"/>
    <lineage>
        <taxon>Bacteria</taxon>
        <taxon>Pseudomonadati</taxon>
        <taxon>Pseudomonadota</taxon>
        <taxon>Gammaproteobacteria</taxon>
        <taxon>Steroidobacterales</taxon>
        <taxon>Steroidobacteraceae</taxon>
        <taxon>Steroidobacter</taxon>
    </lineage>
</organism>
<dbReference type="SUPFAM" id="SSF52151">
    <property type="entry name" value="FabD/lysophospholipase-like"/>
    <property type="match status" value="1"/>
</dbReference>
<dbReference type="InterPro" id="IPR016035">
    <property type="entry name" value="Acyl_Trfase/lysoPLipase"/>
</dbReference>
<dbReference type="InterPro" id="IPR002641">
    <property type="entry name" value="PNPLA_dom"/>
</dbReference>
<keyword evidence="5" id="KW-0732">Signal</keyword>
<dbReference type="PROSITE" id="PS51635">
    <property type="entry name" value="PNPLA"/>
    <property type="match status" value="1"/>
</dbReference>
<dbReference type="InterPro" id="IPR050301">
    <property type="entry name" value="NTE"/>
</dbReference>
<proteinExistence type="predicted"/>
<evidence type="ECO:0000313" key="8">
    <source>
        <dbReference type="Proteomes" id="UP001595904"/>
    </source>
</evidence>
<dbReference type="Proteomes" id="UP001595904">
    <property type="component" value="Unassembled WGS sequence"/>
</dbReference>
<evidence type="ECO:0000256" key="2">
    <source>
        <dbReference type="ARBA" id="ARBA00022963"/>
    </source>
</evidence>
<keyword evidence="3 4" id="KW-0443">Lipid metabolism</keyword>
<evidence type="ECO:0000256" key="3">
    <source>
        <dbReference type="ARBA" id="ARBA00023098"/>
    </source>
</evidence>
<feature type="short sequence motif" description="GXGXXG" evidence="4">
    <location>
        <begin position="51"/>
        <end position="56"/>
    </location>
</feature>
<evidence type="ECO:0000259" key="6">
    <source>
        <dbReference type="PROSITE" id="PS51635"/>
    </source>
</evidence>
<keyword evidence="1 4" id="KW-0378">Hydrolase</keyword>
<sequence length="752" mass="83049">MKAHPACRARRFPASLFAMFVALVVGASSISPVLAETAEQARPRVGLVLSGGGARGAAHVGVLKVLDELRIPIDAIAGTSMGAVVGGLYASGMPVADIEKLLRSVNWEDAFKDRPPREELGYRRKQDDREFLVRYALGVTDKGFVLPRGLVQGQKLEQVLRSASLPVAAVQHFDRLPIPFRAVATDLETGEAVIMDSGDLVTAMRASMSAPGVFAPVERDGKLLVDGGLTENLPVAIARAMKVDVLIVVDVSFPLYASEELTSPIEVTNQAFAILIRGRTREQRALLGPNDIVIEPPLGRFASAEFARVREALRAGEIGAREQTAALQKLALSPDDYVTYLATRNPRDASLPTIQFVRADPRSMEYDALVKATMSNLVGKAMDADQVRSRLSSLYALDRFESIDYNLIEEDGRAGLELDLKRKSWGPNYVRFGLNLEDNFEGTSRYNAAMRFIATELNPLGAEWLTDIQIGDNPKLFTELYQPLSLASRYFIAPSIDFEERSVFQLGEDRKDLLAEYRVRTLQGGLDVGREISNWGEVRFGMRRGTGRSRVLIGDPTLPVAEFDRGGYFARFSYDRLDSIFFPRHGQQFEFQWRGERESIGSEENLNAFETSWLVARSFDRHTLIFWLEGGTTADAQLARPENFYSLGGFLNLSGLPPGYLAGPHYGIGRLIYQRRVGRGGAGVLNFPAYAGLSFEAGNTWLDSADASFGDLRKNFSVFFGVDSPLGPVYLATGYDAEEHQKAFYLFLGRTF</sequence>
<dbReference type="Gene3D" id="2.40.160.50">
    <property type="entry name" value="membrane protein fhac: a member of the omp85/tpsb transporter family"/>
    <property type="match status" value="1"/>
</dbReference>
<keyword evidence="2 4" id="KW-0442">Lipid degradation</keyword>
<evidence type="ECO:0000313" key="7">
    <source>
        <dbReference type="EMBL" id="MFC4311230.1"/>
    </source>
</evidence>
<name>A0ABV8SVU3_9GAMM</name>
<accession>A0ABV8SVU3</accession>
<feature type="short sequence motif" description="DGA/G" evidence="4">
    <location>
        <begin position="226"/>
        <end position="228"/>
    </location>
</feature>
<feature type="active site" description="Proton acceptor" evidence="4">
    <location>
        <position position="226"/>
    </location>
</feature>
<feature type="active site" description="Nucleophile" evidence="4">
    <location>
        <position position="80"/>
    </location>
</feature>
<feature type="signal peptide" evidence="5">
    <location>
        <begin position="1"/>
        <end position="27"/>
    </location>
</feature>
<protein>
    <submittedName>
        <fullName evidence="7">Patatin-like phospholipase family protein</fullName>
    </submittedName>
</protein>
<feature type="chain" id="PRO_5045613372" evidence="5">
    <location>
        <begin position="28"/>
        <end position="752"/>
    </location>
</feature>